<protein>
    <submittedName>
        <fullName evidence="1">36849_t:CDS:1</fullName>
    </submittedName>
</protein>
<dbReference type="EMBL" id="CAJVQC010065696">
    <property type="protein sequence ID" value="CAG8805765.1"/>
    <property type="molecule type" value="Genomic_DNA"/>
</dbReference>
<evidence type="ECO:0000313" key="1">
    <source>
        <dbReference type="EMBL" id="CAG8805765.1"/>
    </source>
</evidence>
<dbReference type="Proteomes" id="UP000789920">
    <property type="component" value="Unassembled WGS sequence"/>
</dbReference>
<sequence length="107" mass="12955">TPRLLHGTGNDNFDTSEVGQTEQSPLQKYWTRAVKFENLFLFQLYQRYRFYKGVWRKYDYEKLFNRHLAEREDELDDLLKPSVDNIEEEVENDEGEQLETDEDDNEI</sequence>
<feature type="non-terminal residue" evidence="1">
    <location>
        <position position="1"/>
    </location>
</feature>
<proteinExistence type="predicted"/>
<reference evidence="1" key="1">
    <citation type="submission" date="2021-06" db="EMBL/GenBank/DDBJ databases">
        <authorList>
            <person name="Kallberg Y."/>
            <person name="Tangrot J."/>
            <person name="Rosling A."/>
        </authorList>
    </citation>
    <scope>NUCLEOTIDE SEQUENCE</scope>
    <source>
        <strain evidence="1">MA461A</strain>
    </source>
</reference>
<name>A0ACA9RRB8_9GLOM</name>
<comment type="caution">
    <text evidence="1">The sequence shown here is derived from an EMBL/GenBank/DDBJ whole genome shotgun (WGS) entry which is preliminary data.</text>
</comment>
<evidence type="ECO:0000313" key="2">
    <source>
        <dbReference type="Proteomes" id="UP000789920"/>
    </source>
</evidence>
<organism evidence="1 2">
    <name type="scientific">Racocetra persica</name>
    <dbReference type="NCBI Taxonomy" id="160502"/>
    <lineage>
        <taxon>Eukaryota</taxon>
        <taxon>Fungi</taxon>
        <taxon>Fungi incertae sedis</taxon>
        <taxon>Mucoromycota</taxon>
        <taxon>Glomeromycotina</taxon>
        <taxon>Glomeromycetes</taxon>
        <taxon>Diversisporales</taxon>
        <taxon>Gigasporaceae</taxon>
        <taxon>Racocetra</taxon>
    </lineage>
</organism>
<keyword evidence="2" id="KW-1185">Reference proteome</keyword>
<gene>
    <name evidence="1" type="ORF">RPERSI_LOCUS22007</name>
</gene>
<accession>A0ACA9RRB8</accession>